<sequence length="425" mass="48794">MSTSTSDEGPCFDGSEWRLKEFEECWFDESDISGDTTFDEIAKFLLDSFPSQVELDFPSLRTENRCLLKNKGYVGHIQLPSGHAIRLLPKVELDNVFEMMEYAYDLGDFDLEGVYDSDTVEGFYDRIANILAQNIVQRRRRGLYRAYVQREEKSQTLRGRIDFGKTLQKPWDPKAHIKYSEMTADNEENQILLYTLSKISSSTNLCREETLQLARRGIRSMRGGITYNEFQPRACIGRQYNRLNRDYKRMHALCRLILDNSGASYEVGDAMMVPFNVEMDMLYQKYVANWLRENLPERFEINRGGDKEETVTLAEFAGRNLQYRIDIVLYDRDTGEPVCVIDAKYKDDERPGTGDISQMVGYAKAVGVDETFLMYPSGFDDSLDIQLDDVHVKNAIYSLTGDLDENGQLFLESLADELGIPELAG</sequence>
<keyword evidence="1" id="KW-0255">Endonuclease</keyword>
<dbReference type="GO" id="GO:0004519">
    <property type="term" value="F:endonuclease activity"/>
    <property type="evidence" value="ECO:0007669"/>
    <property type="project" value="UniProtKB-KW"/>
</dbReference>
<proteinExistence type="predicted"/>
<keyword evidence="1" id="KW-0378">Hydrolase</keyword>
<dbReference type="AlphaFoldDB" id="A0A6C0UIY6"/>
<dbReference type="PANTHER" id="PTHR38733:SF1">
    <property type="entry name" value="TYPE IV METHYL-DIRECTED RESTRICTION ENZYME ECOKMCRBC"/>
    <property type="match status" value="1"/>
</dbReference>
<dbReference type="PANTHER" id="PTHR38733">
    <property type="entry name" value="PROTEIN MCRC"/>
    <property type="match status" value="1"/>
</dbReference>
<name>A0A6C0UIY6_9EURY</name>
<gene>
    <name evidence="1" type="ORF">G3I44_14540</name>
</gene>
<dbReference type="InterPro" id="IPR019292">
    <property type="entry name" value="McrC"/>
</dbReference>
<dbReference type="GeneID" id="44080643"/>
<dbReference type="REBASE" id="379620">
    <property type="entry name" value="Hbowsp4McrBC2P"/>
</dbReference>
<reference evidence="1 2" key="1">
    <citation type="submission" date="2020-02" db="EMBL/GenBank/DDBJ databases">
        <title>Whole genome sequence of Halogeometricum borinquense strain wsp4.</title>
        <authorList>
            <person name="Verma D.K."/>
            <person name="Gopal K."/>
            <person name="Prasad E.S."/>
        </authorList>
    </citation>
    <scope>NUCLEOTIDE SEQUENCE [LARGE SCALE GENOMIC DNA]</scope>
    <source>
        <strain evidence="2">wsp4</strain>
    </source>
</reference>
<keyword evidence="1" id="KW-0540">Nuclease</keyword>
<dbReference type="RefSeq" id="WP_163487185.1">
    <property type="nucleotide sequence ID" value="NZ_CP048739.1"/>
</dbReference>
<dbReference type="EMBL" id="CP048739">
    <property type="protein sequence ID" value="QIB75405.1"/>
    <property type="molecule type" value="Genomic_DNA"/>
</dbReference>
<dbReference type="Pfam" id="PF10117">
    <property type="entry name" value="McrBC"/>
    <property type="match status" value="1"/>
</dbReference>
<accession>A0A6C0UIY6</accession>
<evidence type="ECO:0000313" key="2">
    <source>
        <dbReference type="Proteomes" id="UP000465846"/>
    </source>
</evidence>
<protein>
    <submittedName>
        <fullName evidence="1">Restriction endonuclease</fullName>
    </submittedName>
</protein>
<organism evidence="1 2">
    <name type="scientific">Halogeometricum borinquense</name>
    <dbReference type="NCBI Taxonomy" id="60847"/>
    <lineage>
        <taxon>Archaea</taxon>
        <taxon>Methanobacteriati</taxon>
        <taxon>Methanobacteriota</taxon>
        <taxon>Stenosarchaea group</taxon>
        <taxon>Halobacteria</taxon>
        <taxon>Halobacteriales</taxon>
        <taxon>Haloferacaceae</taxon>
        <taxon>Halogeometricum</taxon>
    </lineage>
</organism>
<dbReference type="Proteomes" id="UP000465846">
    <property type="component" value="Chromosome"/>
</dbReference>
<evidence type="ECO:0000313" key="1">
    <source>
        <dbReference type="EMBL" id="QIB75405.1"/>
    </source>
</evidence>